<sequence>MSTSTHQQLESLAKKIHDYLRTEERYDPEFIPPPFFIEFTGPASSGKSTSIRELYNFLRRHGFRVLKPQEGAEVIQHIPRTTPLYNIRTGMYALTQLIDLAQGHMYDVVLFDRCVYDAHTWMSYWREKQLLTEEECRHYQTYFLSPFWQKEITIGYIMVCDPEIAARRELRIALSDKLGDSTKPASIAKIHAHFVNTYETLKDTHPQLQLIDTSTLTESQMVETIGTRTLEILEQKIRERARSVE</sequence>
<gene>
    <name evidence="2" type="ORF">A2494_01215</name>
</gene>
<dbReference type="SUPFAM" id="SSF52540">
    <property type="entry name" value="P-loop containing nucleoside triphosphate hydrolases"/>
    <property type="match status" value="1"/>
</dbReference>
<evidence type="ECO:0000313" key="3">
    <source>
        <dbReference type="Proteomes" id="UP000178106"/>
    </source>
</evidence>
<organism evidence="2 3">
    <name type="scientific">Candidatus Lloydbacteria bacterium RIFOXYC12_FULL_46_25</name>
    <dbReference type="NCBI Taxonomy" id="1798670"/>
    <lineage>
        <taxon>Bacteria</taxon>
        <taxon>Candidatus Lloydiibacteriota</taxon>
    </lineage>
</organism>
<dbReference type="Proteomes" id="UP000178106">
    <property type="component" value="Unassembled WGS sequence"/>
</dbReference>
<dbReference type="Pfam" id="PF13521">
    <property type="entry name" value="AAA_28"/>
    <property type="match status" value="1"/>
</dbReference>
<comment type="caution">
    <text evidence="2">The sequence shown here is derived from an EMBL/GenBank/DDBJ whole genome shotgun (WGS) entry which is preliminary data.</text>
</comment>
<dbReference type="EMBL" id="MHLU01000092">
    <property type="protein sequence ID" value="OGZ18444.1"/>
    <property type="molecule type" value="Genomic_DNA"/>
</dbReference>
<name>A0A1G2DXY9_9BACT</name>
<evidence type="ECO:0000313" key="2">
    <source>
        <dbReference type="EMBL" id="OGZ18444.1"/>
    </source>
</evidence>
<dbReference type="InterPro" id="IPR038727">
    <property type="entry name" value="NadR/Ttd14_AAA_dom"/>
</dbReference>
<reference evidence="2 3" key="1">
    <citation type="journal article" date="2016" name="Nat. Commun.">
        <title>Thousands of microbial genomes shed light on interconnected biogeochemical processes in an aquifer system.</title>
        <authorList>
            <person name="Anantharaman K."/>
            <person name="Brown C.T."/>
            <person name="Hug L.A."/>
            <person name="Sharon I."/>
            <person name="Castelle C.J."/>
            <person name="Probst A.J."/>
            <person name="Thomas B.C."/>
            <person name="Singh A."/>
            <person name="Wilkins M.J."/>
            <person name="Karaoz U."/>
            <person name="Brodie E.L."/>
            <person name="Williams K.H."/>
            <person name="Hubbard S.S."/>
            <person name="Banfield J.F."/>
        </authorList>
    </citation>
    <scope>NUCLEOTIDE SEQUENCE [LARGE SCALE GENOMIC DNA]</scope>
</reference>
<proteinExistence type="predicted"/>
<dbReference type="InterPro" id="IPR027417">
    <property type="entry name" value="P-loop_NTPase"/>
</dbReference>
<protein>
    <recommendedName>
        <fullName evidence="1">NadR/Ttd14 AAA domain-containing protein</fullName>
    </recommendedName>
</protein>
<accession>A0A1G2DXY9</accession>
<feature type="domain" description="NadR/Ttd14 AAA" evidence="1">
    <location>
        <begin position="37"/>
        <end position="179"/>
    </location>
</feature>
<evidence type="ECO:0000259" key="1">
    <source>
        <dbReference type="Pfam" id="PF13521"/>
    </source>
</evidence>
<dbReference type="AlphaFoldDB" id="A0A1G2DXY9"/>
<dbReference type="Gene3D" id="3.40.50.300">
    <property type="entry name" value="P-loop containing nucleotide triphosphate hydrolases"/>
    <property type="match status" value="1"/>
</dbReference>